<evidence type="ECO:0000313" key="2">
    <source>
        <dbReference type="EMBL" id="MDA0566437.1"/>
    </source>
</evidence>
<protein>
    <submittedName>
        <fullName evidence="2">Helix-turn-helix domain-containing protein</fullName>
    </submittedName>
</protein>
<dbReference type="InterPro" id="IPR010982">
    <property type="entry name" value="Lambda_DNA-bd_dom_sf"/>
</dbReference>
<comment type="caution">
    <text evidence="2">The sequence shown here is derived from an EMBL/GenBank/DDBJ whole genome shotgun (WGS) entry which is preliminary data.</text>
</comment>
<dbReference type="AlphaFoldDB" id="A0A9X3NMG2"/>
<dbReference type="GO" id="GO:0003677">
    <property type="term" value="F:DNA binding"/>
    <property type="evidence" value="ECO:0007669"/>
    <property type="project" value="InterPro"/>
</dbReference>
<dbReference type="PROSITE" id="PS50943">
    <property type="entry name" value="HTH_CROC1"/>
    <property type="match status" value="1"/>
</dbReference>
<dbReference type="EMBL" id="JAJAQC010000036">
    <property type="protein sequence ID" value="MDA0566437.1"/>
    <property type="molecule type" value="Genomic_DNA"/>
</dbReference>
<sequence length="264" mass="29486">MNAHHRQFGEKLREWRKSKSLTLDQVASLSNLSKSTLSKLEGGQRSTALGNIERLDHLYEAGGELVRAWQESRERAADPPWLNLVRESEERATEIRNWHPYLLPGLLQTPRYAEILIGHGSPGENPDTVTALAKARCERLGQLRAEFRAVISESALRSIVGTPAIMREQLQHLLDLGSRTRVQVLPLGCGFFGGLTGSFRLLSFADRTPRVECEHAGGSVLVSDAAEVRRLTSVFSELSGWAYDFRTSSELIREVLHGFAVEEE</sequence>
<dbReference type="RefSeq" id="WP_270073696.1">
    <property type="nucleotide sequence ID" value="NZ_JAJAQC010000036.1"/>
</dbReference>
<dbReference type="InterPro" id="IPR001387">
    <property type="entry name" value="Cro/C1-type_HTH"/>
</dbReference>
<dbReference type="CDD" id="cd00093">
    <property type="entry name" value="HTH_XRE"/>
    <property type="match status" value="1"/>
</dbReference>
<feature type="domain" description="HTH cro/C1-type" evidence="1">
    <location>
        <begin position="12"/>
        <end position="65"/>
    </location>
</feature>
<dbReference type="SMART" id="SM00530">
    <property type="entry name" value="HTH_XRE"/>
    <property type="match status" value="1"/>
</dbReference>
<dbReference type="Proteomes" id="UP001140076">
    <property type="component" value="Unassembled WGS sequence"/>
</dbReference>
<reference evidence="2" key="1">
    <citation type="submission" date="2021-10" db="EMBL/GenBank/DDBJ databases">
        <title>Streptomonospora sp. nov., isolated from mangrove soil.</title>
        <authorList>
            <person name="Chen X."/>
            <person name="Ge X."/>
            <person name="Liu W."/>
        </authorList>
    </citation>
    <scope>NUCLEOTIDE SEQUENCE</scope>
    <source>
        <strain evidence="2">S1-112</strain>
    </source>
</reference>
<name>A0A9X3NMG2_9ACTN</name>
<evidence type="ECO:0000313" key="3">
    <source>
        <dbReference type="Proteomes" id="UP001140076"/>
    </source>
</evidence>
<dbReference type="InterPro" id="IPR043917">
    <property type="entry name" value="DUF5753"/>
</dbReference>
<keyword evidence="3" id="KW-1185">Reference proteome</keyword>
<accession>A0A9X3NMG2</accession>
<organism evidence="2 3">
    <name type="scientific">Streptomonospora mangrovi</name>
    <dbReference type="NCBI Taxonomy" id="2883123"/>
    <lineage>
        <taxon>Bacteria</taxon>
        <taxon>Bacillati</taxon>
        <taxon>Actinomycetota</taxon>
        <taxon>Actinomycetes</taxon>
        <taxon>Streptosporangiales</taxon>
        <taxon>Nocardiopsidaceae</taxon>
        <taxon>Streptomonospora</taxon>
    </lineage>
</organism>
<dbReference type="SUPFAM" id="SSF47413">
    <property type="entry name" value="lambda repressor-like DNA-binding domains"/>
    <property type="match status" value="1"/>
</dbReference>
<evidence type="ECO:0000259" key="1">
    <source>
        <dbReference type="PROSITE" id="PS50943"/>
    </source>
</evidence>
<proteinExistence type="predicted"/>
<dbReference type="Pfam" id="PF13560">
    <property type="entry name" value="HTH_31"/>
    <property type="match status" value="1"/>
</dbReference>
<dbReference type="Pfam" id="PF19054">
    <property type="entry name" value="DUF5753"/>
    <property type="match status" value="1"/>
</dbReference>
<dbReference type="Gene3D" id="1.10.260.40">
    <property type="entry name" value="lambda repressor-like DNA-binding domains"/>
    <property type="match status" value="1"/>
</dbReference>
<gene>
    <name evidence="2" type="ORF">LG943_19265</name>
</gene>